<dbReference type="Pfam" id="PF03480">
    <property type="entry name" value="DctP"/>
    <property type="match status" value="1"/>
</dbReference>
<name>A0A934WJA5_9RHOB</name>
<evidence type="ECO:0000313" key="5">
    <source>
        <dbReference type="EMBL" id="MBK5927722.1"/>
    </source>
</evidence>
<dbReference type="NCBIfam" id="NF037995">
    <property type="entry name" value="TRAP_S1"/>
    <property type="match status" value="1"/>
</dbReference>
<evidence type="ECO:0000256" key="2">
    <source>
        <dbReference type="ARBA" id="ARBA00022729"/>
    </source>
</evidence>
<evidence type="ECO:0000313" key="6">
    <source>
        <dbReference type="Proteomes" id="UP000706333"/>
    </source>
</evidence>
<proteinExistence type="predicted"/>
<evidence type="ECO:0000256" key="3">
    <source>
        <dbReference type="ARBA" id="ARBA00022764"/>
    </source>
</evidence>
<dbReference type="PANTHER" id="PTHR33376:SF5">
    <property type="entry name" value="EXTRACYTOPLASMIC SOLUTE RECEPTOR PROTEIN"/>
    <property type="match status" value="1"/>
</dbReference>
<feature type="chain" id="PRO_5037667460" evidence="4">
    <location>
        <begin position="28"/>
        <end position="343"/>
    </location>
</feature>
<reference evidence="5" key="2">
    <citation type="journal article" date="2020" name="Microorganisms">
        <title>Osmotic Adaptation and Compatible Solute Biosynthesis of Phototrophic Bacteria as Revealed from Genome Analyses.</title>
        <authorList>
            <person name="Imhoff J.F."/>
            <person name="Rahn T."/>
            <person name="Kunzel S."/>
            <person name="Keller A."/>
            <person name="Neulinger S.C."/>
        </authorList>
    </citation>
    <scope>NUCLEOTIDE SEQUENCE</scope>
    <source>
        <strain evidence="5">LMG 28126</strain>
    </source>
</reference>
<reference evidence="5" key="1">
    <citation type="submission" date="2017-05" db="EMBL/GenBank/DDBJ databases">
        <authorList>
            <person name="Imhoff J.F."/>
            <person name="Rahn T."/>
            <person name="Kuenzel S."/>
            <person name="Neulinger S.C."/>
        </authorList>
    </citation>
    <scope>NUCLEOTIDE SEQUENCE</scope>
    <source>
        <strain evidence="5">LMG 28126</strain>
    </source>
</reference>
<keyword evidence="6" id="KW-1185">Reference proteome</keyword>
<protein>
    <submittedName>
        <fullName evidence="5">C4-dicarboxylate ABC transporter substrate-binding protein</fullName>
    </submittedName>
</protein>
<evidence type="ECO:0000256" key="1">
    <source>
        <dbReference type="ARBA" id="ARBA00004418"/>
    </source>
</evidence>
<keyword evidence="3" id="KW-0574">Periplasm</keyword>
<gene>
    <name evidence="5" type="ORF">CCR87_10350</name>
</gene>
<dbReference type="GO" id="GO:0055085">
    <property type="term" value="P:transmembrane transport"/>
    <property type="evidence" value="ECO:0007669"/>
    <property type="project" value="InterPro"/>
</dbReference>
<feature type="signal peptide" evidence="4">
    <location>
        <begin position="1"/>
        <end position="27"/>
    </location>
</feature>
<accession>A0A934WJA5</accession>
<dbReference type="PANTHER" id="PTHR33376">
    <property type="match status" value="1"/>
</dbReference>
<dbReference type="GO" id="GO:0042597">
    <property type="term" value="C:periplasmic space"/>
    <property type="evidence" value="ECO:0007669"/>
    <property type="project" value="UniProtKB-SubCell"/>
</dbReference>
<organism evidence="5 6">
    <name type="scientific">Rhodobaculum claviforme</name>
    <dbReference type="NCBI Taxonomy" id="1549854"/>
    <lineage>
        <taxon>Bacteria</taxon>
        <taxon>Pseudomonadati</taxon>
        <taxon>Pseudomonadota</taxon>
        <taxon>Alphaproteobacteria</taxon>
        <taxon>Rhodobacterales</taxon>
        <taxon>Paracoccaceae</taxon>
        <taxon>Rhodobaculum</taxon>
    </lineage>
</organism>
<comment type="subcellular location">
    <subcellularLocation>
        <location evidence="1">Periplasm</location>
    </subcellularLocation>
</comment>
<dbReference type="InterPro" id="IPR018389">
    <property type="entry name" value="DctP_fam"/>
</dbReference>
<evidence type="ECO:0000256" key="4">
    <source>
        <dbReference type="SAM" id="SignalP"/>
    </source>
</evidence>
<dbReference type="AlphaFoldDB" id="A0A934WJA5"/>
<dbReference type="EMBL" id="NHSD01000270">
    <property type="protein sequence ID" value="MBK5927722.1"/>
    <property type="molecule type" value="Genomic_DNA"/>
</dbReference>
<dbReference type="Proteomes" id="UP000706333">
    <property type="component" value="Unassembled WGS sequence"/>
</dbReference>
<keyword evidence="2 4" id="KW-0732">Signal</keyword>
<sequence length="343" mass="37750">MTHARLTHLRLTGLSAAAALIGTTAMATETLTAVHAFPSTLVYTQSFLEFVDAVNEAGDGVIRIDVRGGPEAIGSFQQADAVRDGVVDMAYTPGSFYAGALPEKDALVTSNRTAAEARENGGIDLINEIHEARMGVHYLGWFDSGVCYNLWTVNTPRLDDAGNLAMTDVRLRGNPVYNAFFTDYLGAQVIDLPTGEVFAGLERGVVNATGWTQIGLIDLRWNEFINYRIEPCFFSTDLGVIVNLERWNALSEEARAILRDVAIAHEISSAEAHRDRRDAEFEQLEAAGMTVVELEGEAAAEYLRGAREATWNRMRGLMEAQPLEADHFDRLIEHFYDFDRAGG</sequence>
<comment type="caution">
    <text evidence="5">The sequence shown here is derived from an EMBL/GenBank/DDBJ whole genome shotgun (WGS) entry which is preliminary data.</text>
</comment>
<dbReference type="Gene3D" id="3.40.190.170">
    <property type="entry name" value="Bacterial extracellular solute-binding protein, family 7"/>
    <property type="match status" value="1"/>
</dbReference>
<dbReference type="InterPro" id="IPR038404">
    <property type="entry name" value="TRAP_DctP_sf"/>
</dbReference>
<dbReference type="RefSeq" id="WP_201157477.1">
    <property type="nucleotide sequence ID" value="NZ_NHSD01000270.1"/>
</dbReference>